<keyword evidence="4" id="KW-1185">Reference proteome</keyword>
<dbReference type="InterPro" id="IPR013087">
    <property type="entry name" value="Znf_C2H2_type"/>
</dbReference>
<sequence length="184" mass="21323">MKSFGKIKKLFQKRFGEFSKTSNNNRNKGQLDDVSDSEEETFEGRRVRFSRKAKLNNLQRSSNPTFTDSDETPQSGQALSSESSNQLQKKSKIHDPYCKCSPISPLKELQQHNTKHVPNTTISCFKCLAIFNNHRELSRHLRRHILFTNFQCNSCKLQFLTKSALVEHCNVKKHEYYSEEDSSS</sequence>
<evidence type="ECO:0000313" key="3">
    <source>
        <dbReference type="EnsemblMetazoa" id="GBRI033941-PA"/>
    </source>
</evidence>
<feature type="compositionally biased region" description="Polar residues" evidence="1">
    <location>
        <begin position="19"/>
        <end position="28"/>
    </location>
</feature>
<accession>A0A1A9WVG4</accession>
<evidence type="ECO:0000259" key="2">
    <source>
        <dbReference type="PROSITE" id="PS00028"/>
    </source>
</evidence>
<dbReference type="AlphaFoldDB" id="A0A1A9WVG4"/>
<feature type="region of interest" description="Disordered" evidence="1">
    <location>
        <begin position="16"/>
        <end position="86"/>
    </location>
</feature>
<proteinExistence type="predicted"/>
<organism evidence="3 4">
    <name type="scientific">Glossina brevipalpis</name>
    <dbReference type="NCBI Taxonomy" id="37001"/>
    <lineage>
        <taxon>Eukaryota</taxon>
        <taxon>Metazoa</taxon>
        <taxon>Ecdysozoa</taxon>
        <taxon>Arthropoda</taxon>
        <taxon>Hexapoda</taxon>
        <taxon>Insecta</taxon>
        <taxon>Pterygota</taxon>
        <taxon>Neoptera</taxon>
        <taxon>Endopterygota</taxon>
        <taxon>Diptera</taxon>
        <taxon>Brachycera</taxon>
        <taxon>Muscomorpha</taxon>
        <taxon>Hippoboscoidea</taxon>
        <taxon>Glossinidae</taxon>
        <taxon>Glossina</taxon>
    </lineage>
</organism>
<dbReference type="InterPro" id="IPR036236">
    <property type="entry name" value="Znf_C2H2_sf"/>
</dbReference>
<evidence type="ECO:0000256" key="1">
    <source>
        <dbReference type="SAM" id="MobiDB-lite"/>
    </source>
</evidence>
<feature type="domain" description="C2H2-type" evidence="2">
    <location>
        <begin position="152"/>
        <end position="174"/>
    </location>
</feature>
<reference evidence="3" key="2">
    <citation type="submission" date="2020-05" db="UniProtKB">
        <authorList>
            <consortium name="EnsemblMetazoa"/>
        </authorList>
    </citation>
    <scope>IDENTIFICATION</scope>
    <source>
        <strain evidence="3">IAEA</strain>
    </source>
</reference>
<dbReference type="SMART" id="SM00355">
    <property type="entry name" value="ZnF_C2H2"/>
    <property type="match status" value="2"/>
</dbReference>
<feature type="compositionally biased region" description="Polar residues" evidence="1">
    <location>
        <begin position="56"/>
        <end position="86"/>
    </location>
</feature>
<dbReference type="STRING" id="37001.A0A1A9WVG4"/>
<dbReference type="Proteomes" id="UP000091820">
    <property type="component" value="Unassembled WGS sequence"/>
</dbReference>
<protein>
    <recommendedName>
        <fullName evidence="2">C2H2-type domain-containing protein</fullName>
    </recommendedName>
</protein>
<dbReference type="Gene3D" id="3.30.160.60">
    <property type="entry name" value="Classic Zinc Finger"/>
    <property type="match status" value="1"/>
</dbReference>
<name>A0A1A9WVG4_9MUSC</name>
<evidence type="ECO:0000313" key="4">
    <source>
        <dbReference type="Proteomes" id="UP000091820"/>
    </source>
</evidence>
<feature type="domain" description="C2H2-type" evidence="2">
    <location>
        <begin position="124"/>
        <end position="144"/>
    </location>
</feature>
<dbReference type="EnsemblMetazoa" id="GBRI033941-RA">
    <property type="protein sequence ID" value="GBRI033941-PA"/>
    <property type="gene ID" value="GBRI033941"/>
</dbReference>
<reference evidence="4" key="1">
    <citation type="submission" date="2014-03" db="EMBL/GenBank/DDBJ databases">
        <authorList>
            <person name="Aksoy S."/>
            <person name="Warren W."/>
            <person name="Wilson R.K."/>
        </authorList>
    </citation>
    <scope>NUCLEOTIDE SEQUENCE [LARGE SCALE GENOMIC DNA]</scope>
    <source>
        <strain evidence="4">IAEA</strain>
    </source>
</reference>
<dbReference type="VEuPathDB" id="VectorBase:GBRI033941"/>
<dbReference type="SUPFAM" id="SSF57667">
    <property type="entry name" value="beta-beta-alpha zinc fingers"/>
    <property type="match status" value="1"/>
</dbReference>
<dbReference type="PROSITE" id="PS00028">
    <property type="entry name" value="ZINC_FINGER_C2H2_1"/>
    <property type="match status" value="2"/>
</dbReference>